<sequence>MYNSFHILASSARGYWGESETSYIGRRLQETFFCFEFIFGRFSGAFCSMQTVGGLGWTRFGLMFLEWVFALIIFSVGSAAYDEWQQADEVIDNSPNLRDLQFTAPVSAFLISWAVIGFVILTGMLAMFCMTFCSDKGLSASVELICQGVLAWVFWFVGGIVAVVRLNPPEFTDDTFSDADTIKSFYWILFGFSFFSMGVCALEMSTGRKKQEAKGETGMDDEPAAADTAAGETPETAEAGETAEAAAEEVEV</sequence>
<feature type="compositionally biased region" description="Low complexity" evidence="1">
    <location>
        <begin position="225"/>
        <end position="245"/>
    </location>
</feature>
<feature type="transmembrane region" description="Helical" evidence="2">
    <location>
        <begin position="110"/>
        <end position="132"/>
    </location>
</feature>
<dbReference type="AlphaFoldDB" id="A0A7S3A3X4"/>
<reference evidence="3" key="1">
    <citation type="submission" date="2021-01" db="EMBL/GenBank/DDBJ databases">
        <authorList>
            <person name="Corre E."/>
            <person name="Pelletier E."/>
            <person name="Niang G."/>
            <person name="Scheremetjew M."/>
            <person name="Finn R."/>
            <person name="Kale V."/>
            <person name="Holt S."/>
            <person name="Cochrane G."/>
            <person name="Meng A."/>
            <person name="Brown T."/>
            <person name="Cohen L."/>
        </authorList>
    </citation>
    <scope>NUCLEOTIDE SEQUENCE</scope>
    <source>
        <strain evidence="3">CCMP 769</strain>
    </source>
</reference>
<keyword evidence="2" id="KW-1133">Transmembrane helix</keyword>
<feature type="transmembrane region" description="Helical" evidence="2">
    <location>
        <begin position="184"/>
        <end position="202"/>
    </location>
</feature>
<evidence type="ECO:0008006" key="4">
    <source>
        <dbReference type="Google" id="ProtNLM"/>
    </source>
</evidence>
<feature type="transmembrane region" description="Helical" evidence="2">
    <location>
        <begin position="60"/>
        <end position="81"/>
    </location>
</feature>
<keyword evidence="2" id="KW-0812">Transmembrane</keyword>
<evidence type="ECO:0000256" key="2">
    <source>
        <dbReference type="SAM" id="Phobius"/>
    </source>
</evidence>
<evidence type="ECO:0000313" key="3">
    <source>
        <dbReference type="EMBL" id="CAE0060876.1"/>
    </source>
</evidence>
<proteinExistence type="predicted"/>
<feature type="region of interest" description="Disordered" evidence="1">
    <location>
        <begin position="211"/>
        <end position="252"/>
    </location>
</feature>
<accession>A0A7S3A3X4</accession>
<keyword evidence="2" id="KW-0472">Membrane</keyword>
<name>A0A7S3A3X4_9RHOD</name>
<dbReference type="EMBL" id="HBHW01037637">
    <property type="protein sequence ID" value="CAE0060876.1"/>
    <property type="molecule type" value="Transcribed_RNA"/>
</dbReference>
<evidence type="ECO:0000256" key="1">
    <source>
        <dbReference type="SAM" id="MobiDB-lite"/>
    </source>
</evidence>
<gene>
    <name evidence="3" type="ORF">RMAR00112_LOCUS28942</name>
</gene>
<protein>
    <recommendedName>
        <fullName evidence="4">MARVEL domain-containing protein</fullName>
    </recommendedName>
</protein>
<organism evidence="3">
    <name type="scientific">Rhodosorus marinus</name>
    <dbReference type="NCBI Taxonomy" id="101924"/>
    <lineage>
        <taxon>Eukaryota</taxon>
        <taxon>Rhodophyta</taxon>
        <taxon>Stylonematophyceae</taxon>
        <taxon>Stylonematales</taxon>
        <taxon>Stylonemataceae</taxon>
        <taxon>Rhodosorus</taxon>
    </lineage>
</organism>
<feature type="transmembrane region" description="Helical" evidence="2">
    <location>
        <begin position="144"/>
        <end position="164"/>
    </location>
</feature>